<comment type="similarity">
    <text evidence="2">Belongs to the cytochrome P450 family.</text>
</comment>
<keyword evidence="3 8" id="KW-0349">Heme</keyword>
<organism evidence="10 11">
    <name type="scientific">Aspergillus tubingensis (strain CBS 134.48)</name>
    <dbReference type="NCBI Taxonomy" id="767770"/>
    <lineage>
        <taxon>Eukaryota</taxon>
        <taxon>Fungi</taxon>
        <taxon>Dikarya</taxon>
        <taxon>Ascomycota</taxon>
        <taxon>Pezizomycotina</taxon>
        <taxon>Eurotiomycetes</taxon>
        <taxon>Eurotiomycetidae</taxon>
        <taxon>Eurotiales</taxon>
        <taxon>Aspergillaceae</taxon>
        <taxon>Aspergillus</taxon>
        <taxon>Aspergillus subgen. Circumdati</taxon>
    </lineage>
</organism>
<dbReference type="PRINTS" id="PR00385">
    <property type="entry name" value="P450"/>
</dbReference>
<dbReference type="PANTHER" id="PTHR24287:SF1">
    <property type="entry name" value="P450, PUTATIVE (EUROFUNG)-RELATED"/>
    <property type="match status" value="1"/>
</dbReference>
<evidence type="ECO:0000256" key="3">
    <source>
        <dbReference type="ARBA" id="ARBA00022617"/>
    </source>
</evidence>
<evidence type="ECO:0000256" key="4">
    <source>
        <dbReference type="ARBA" id="ARBA00022723"/>
    </source>
</evidence>
<dbReference type="PRINTS" id="PR00463">
    <property type="entry name" value="EP450I"/>
</dbReference>
<evidence type="ECO:0000256" key="7">
    <source>
        <dbReference type="ARBA" id="ARBA00023033"/>
    </source>
</evidence>
<name>A0A1L9NDY6_ASPTC</name>
<dbReference type="InterPro" id="IPR047146">
    <property type="entry name" value="Cyt_P450_E_CYP52_fungi"/>
</dbReference>
<keyword evidence="9" id="KW-0472">Membrane</keyword>
<dbReference type="InterPro" id="IPR001128">
    <property type="entry name" value="Cyt_P450"/>
</dbReference>
<dbReference type="GO" id="GO:0005506">
    <property type="term" value="F:iron ion binding"/>
    <property type="evidence" value="ECO:0007669"/>
    <property type="project" value="InterPro"/>
</dbReference>
<accession>A0A1L9NDY6</accession>
<keyword evidence="9" id="KW-1133">Transmembrane helix</keyword>
<evidence type="ECO:0000256" key="5">
    <source>
        <dbReference type="ARBA" id="ARBA00023002"/>
    </source>
</evidence>
<dbReference type="PANTHER" id="PTHR24287">
    <property type="entry name" value="P450, PUTATIVE (EUROFUNG)-RELATED"/>
    <property type="match status" value="1"/>
</dbReference>
<sequence length="454" mass="52166">MKATELVIVWTVIAFILYKFGNVSFAKYRQRSKARRLRCGPIPVYTPGDPFGIYSFYETMKAASESRFPECLVQRVNDVSKRENRPITTFWNTTGGVSSIFTCDPRNIQAVLATQFKEFELGELRNASFRPMLGHGIFASNGKKWEHSRAMLPLQIDSEGWTAAVDLKPFFFRLTIDAATEFLFGESVMSQLAQYDIFRSGRMGRMYRLGHTSDLRKNVQEVHDFVDYYERYVFLNAIAEETQNPIELRDALLNILLAGRDTTASLLSWVMIVLSQNEAIFDRLRQTVLLEFGTYDNPREITFQKLKYCVYLQWTLKETLRLYAVVPINQRAATIDTTIPVGGGPDGEAPVFVPKGTEVYYSVHVMHRSKELWGDDADVFRPERWLGKKYGWDYLPSNGGPRICLDQQFALTEAGYVVVRLLQRFDKRNVVPIANHALPYSFCPGEFLPFHHTE</sequence>
<dbReference type="AlphaFoldDB" id="A0A1L9NDY6"/>
<dbReference type="Gene3D" id="1.10.630.10">
    <property type="entry name" value="Cytochrome P450"/>
    <property type="match status" value="1"/>
</dbReference>
<keyword evidence="11" id="KW-1185">Reference proteome</keyword>
<dbReference type="InterPro" id="IPR002401">
    <property type="entry name" value="Cyt_P450_E_grp-I"/>
</dbReference>
<dbReference type="CDD" id="cd11063">
    <property type="entry name" value="CYP52"/>
    <property type="match status" value="1"/>
</dbReference>
<evidence type="ECO:0000256" key="8">
    <source>
        <dbReference type="PIRSR" id="PIRSR602401-1"/>
    </source>
</evidence>
<keyword evidence="6 8" id="KW-0408">Iron</keyword>
<evidence type="ECO:0000256" key="1">
    <source>
        <dbReference type="ARBA" id="ARBA00001971"/>
    </source>
</evidence>
<keyword evidence="9" id="KW-0812">Transmembrane</keyword>
<evidence type="ECO:0000256" key="2">
    <source>
        <dbReference type="ARBA" id="ARBA00010617"/>
    </source>
</evidence>
<evidence type="ECO:0000256" key="6">
    <source>
        <dbReference type="ARBA" id="ARBA00023004"/>
    </source>
</evidence>
<dbReference type="GO" id="GO:0020037">
    <property type="term" value="F:heme binding"/>
    <property type="evidence" value="ECO:0007669"/>
    <property type="project" value="InterPro"/>
</dbReference>
<evidence type="ECO:0000256" key="9">
    <source>
        <dbReference type="SAM" id="Phobius"/>
    </source>
</evidence>
<dbReference type="GO" id="GO:0016705">
    <property type="term" value="F:oxidoreductase activity, acting on paired donors, with incorporation or reduction of molecular oxygen"/>
    <property type="evidence" value="ECO:0007669"/>
    <property type="project" value="InterPro"/>
</dbReference>
<proteinExistence type="inferred from homology"/>
<dbReference type="Pfam" id="PF00067">
    <property type="entry name" value="p450"/>
    <property type="match status" value="1"/>
</dbReference>
<reference evidence="11" key="1">
    <citation type="journal article" date="2017" name="Genome Biol.">
        <title>Comparative genomics reveals high biological diversity and specific adaptations in the industrially and medically important fungal genus Aspergillus.</title>
        <authorList>
            <person name="de Vries R.P."/>
            <person name="Riley R."/>
            <person name="Wiebenga A."/>
            <person name="Aguilar-Osorio G."/>
            <person name="Amillis S."/>
            <person name="Uchima C.A."/>
            <person name="Anderluh G."/>
            <person name="Asadollahi M."/>
            <person name="Askin M."/>
            <person name="Barry K."/>
            <person name="Battaglia E."/>
            <person name="Bayram O."/>
            <person name="Benocci T."/>
            <person name="Braus-Stromeyer S.A."/>
            <person name="Caldana C."/>
            <person name="Canovas D."/>
            <person name="Cerqueira G.C."/>
            <person name="Chen F."/>
            <person name="Chen W."/>
            <person name="Choi C."/>
            <person name="Clum A."/>
            <person name="Dos Santos R.A."/>
            <person name="Damasio A.R."/>
            <person name="Diallinas G."/>
            <person name="Emri T."/>
            <person name="Fekete E."/>
            <person name="Flipphi M."/>
            <person name="Freyberg S."/>
            <person name="Gallo A."/>
            <person name="Gournas C."/>
            <person name="Habgood R."/>
            <person name="Hainaut M."/>
            <person name="Harispe M.L."/>
            <person name="Henrissat B."/>
            <person name="Hilden K.S."/>
            <person name="Hope R."/>
            <person name="Hossain A."/>
            <person name="Karabika E."/>
            <person name="Karaffa L."/>
            <person name="Karanyi Z."/>
            <person name="Krasevec N."/>
            <person name="Kuo A."/>
            <person name="Kusch H."/>
            <person name="LaButti K."/>
            <person name="Lagendijk E.L."/>
            <person name="Lapidus A."/>
            <person name="Levasseur A."/>
            <person name="Lindquist E."/>
            <person name="Lipzen A."/>
            <person name="Logrieco A.F."/>
            <person name="MacCabe A."/>
            <person name="Maekelae M.R."/>
            <person name="Malavazi I."/>
            <person name="Melin P."/>
            <person name="Meyer V."/>
            <person name="Mielnichuk N."/>
            <person name="Miskei M."/>
            <person name="Molnar A.P."/>
            <person name="Mule G."/>
            <person name="Ngan C.Y."/>
            <person name="Orejas M."/>
            <person name="Orosz E."/>
            <person name="Ouedraogo J.P."/>
            <person name="Overkamp K.M."/>
            <person name="Park H.-S."/>
            <person name="Perrone G."/>
            <person name="Piumi F."/>
            <person name="Punt P.J."/>
            <person name="Ram A.F."/>
            <person name="Ramon A."/>
            <person name="Rauscher S."/>
            <person name="Record E."/>
            <person name="Riano-Pachon D.M."/>
            <person name="Robert V."/>
            <person name="Roehrig J."/>
            <person name="Ruller R."/>
            <person name="Salamov A."/>
            <person name="Salih N.S."/>
            <person name="Samson R.A."/>
            <person name="Sandor E."/>
            <person name="Sanguinetti M."/>
            <person name="Schuetze T."/>
            <person name="Sepcic K."/>
            <person name="Shelest E."/>
            <person name="Sherlock G."/>
            <person name="Sophianopoulou V."/>
            <person name="Squina F.M."/>
            <person name="Sun H."/>
            <person name="Susca A."/>
            <person name="Todd R.B."/>
            <person name="Tsang A."/>
            <person name="Unkles S.E."/>
            <person name="van de Wiele N."/>
            <person name="van Rossen-Uffink D."/>
            <person name="Oliveira J.V."/>
            <person name="Vesth T.C."/>
            <person name="Visser J."/>
            <person name="Yu J.-H."/>
            <person name="Zhou M."/>
            <person name="Andersen M.R."/>
            <person name="Archer D.B."/>
            <person name="Baker S.E."/>
            <person name="Benoit I."/>
            <person name="Brakhage A.A."/>
            <person name="Braus G.H."/>
            <person name="Fischer R."/>
            <person name="Frisvad J.C."/>
            <person name="Goldman G.H."/>
            <person name="Houbraken J."/>
            <person name="Oakley B."/>
            <person name="Pocsi I."/>
            <person name="Scazzocchio C."/>
            <person name="Seiboth B."/>
            <person name="vanKuyk P.A."/>
            <person name="Wortman J."/>
            <person name="Dyer P.S."/>
            <person name="Grigoriev I.V."/>
        </authorList>
    </citation>
    <scope>NUCLEOTIDE SEQUENCE [LARGE SCALE GENOMIC DNA]</scope>
    <source>
        <strain evidence="11">CBS 134.48</strain>
    </source>
</reference>
<gene>
    <name evidence="10" type="ORF">ASPTUDRAFT_62106</name>
</gene>
<feature type="transmembrane region" description="Helical" evidence="9">
    <location>
        <begin position="6"/>
        <end position="28"/>
    </location>
</feature>
<keyword evidence="7" id="KW-0503">Monooxygenase</keyword>
<evidence type="ECO:0000313" key="10">
    <source>
        <dbReference type="EMBL" id="OJI87451.1"/>
    </source>
</evidence>
<dbReference type="SUPFAM" id="SSF48264">
    <property type="entry name" value="Cytochrome P450"/>
    <property type="match status" value="1"/>
</dbReference>
<feature type="binding site" description="axial binding residue" evidence="8">
    <location>
        <position position="404"/>
    </location>
    <ligand>
        <name>heme</name>
        <dbReference type="ChEBI" id="CHEBI:30413"/>
    </ligand>
    <ligandPart>
        <name>Fe</name>
        <dbReference type="ChEBI" id="CHEBI:18248"/>
    </ligandPart>
</feature>
<keyword evidence="4 8" id="KW-0479">Metal-binding</keyword>
<protein>
    <recommendedName>
        <fullName evidence="12">Cytochrome P450</fullName>
    </recommendedName>
</protein>
<dbReference type="Proteomes" id="UP000184304">
    <property type="component" value="Unassembled WGS sequence"/>
</dbReference>
<dbReference type="VEuPathDB" id="FungiDB:ASPTUDRAFT_62106"/>
<dbReference type="STRING" id="767770.A0A1L9NDY6"/>
<dbReference type="InterPro" id="IPR036396">
    <property type="entry name" value="Cyt_P450_sf"/>
</dbReference>
<evidence type="ECO:0008006" key="12">
    <source>
        <dbReference type="Google" id="ProtNLM"/>
    </source>
</evidence>
<dbReference type="GO" id="GO:0004497">
    <property type="term" value="F:monooxygenase activity"/>
    <property type="evidence" value="ECO:0007669"/>
    <property type="project" value="UniProtKB-KW"/>
</dbReference>
<evidence type="ECO:0000313" key="11">
    <source>
        <dbReference type="Proteomes" id="UP000184304"/>
    </source>
</evidence>
<dbReference type="EMBL" id="KV878183">
    <property type="protein sequence ID" value="OJI87451.1"/>
    <property type="molecule type" value="Genomic_DNA"/>
</dbReference>
<keyword evidence="5" id="KW-0560">Oxidoreductase</keyword>
<comment type="cofactor">
    <cofactor evidence="1 8">
        <name>heme</name>
        <dbReference type="ChEBI" id="CHEBI:30413"/>
    </cofactor>
</comment>
<dbReference type="OMA" id="STHEKWF"/>